<dbReference type="STRING" id="1088818.A0A2I0BB42"/>
<keyword evidence="3" id="KW-1185">Reference proteome</keyword>
<dbReference type="PANTHER" id="PTHR44579:SF4">
    <property type="entry name" value="J DOMAIN-CONTAINING PROTEIN"/>
    <property type="match status" value="1"/>
</dbReference>
<gene>
    <name evidence="2" type="ORF">AXF42_Ash011617</name>
</gene>
<dbReference type="InterPro" id="IPR001623">
    <property type="entry name" value="DnaJ_domain"/>
</dbReference>
<dbReference type="Pfam" id="PF00226">
    <property type="entry name" value="DnaJ"/>
    <property type="match status" value="1"/>
</dbReference>
<name>A0A2I0BB42_9ASPA</name>
<dbReference type="PROSITE" id="PS50076">
    <property type="entry name" value="DNAJ_2"/>
    <property type="match status" value="1"/>
</dbReference>
<dbReference type="PANTHER" id="PTHR44579">
    <property type="entry name" value="OS01G0730500 PROTEIN"/>
    <property type="match status" value="1"/>
</dbReference>
<reference evidence="2 3" key="1">
    <citation type="journal article" date="2017" name="Nature">
        <title>The Apostasia genome and the evolution of orchids.</title>
        <authorList>
            <person name="Zhang G.Q."/>
            <person name="Liu K.W."/>
            <person name="Li Z."/>
            <person name="Lohaus R."/>
            <person name="Hsiao Y.Y."/>
            <person name="Niu S.C."/>
            <person name="Wang J.Y."/>
            <person name="Lin Y.C."/>
            <person name="Xu Q."/>
            <person name="Chen L.J."/>
            <person name="Yoshida K."/>
            <person name="Fujiwara S."/>
            <person name="Wang Z.W."/>
            <person name="Zhang Y.Q."/>
            <person name="Mitsuda N."/>
            <person name="Wang M."/>
            <person name="Liu G.H."/>
            <person name="Pecoraro L."/>
            <person name="Huang H.X."/>
            <person name="Xiao X.J."/>
            <person name="Lin M."/>
            <person name="Wu X.Y."/>
            <person name="Wu W.L."/>
            <person name="Chen Y.Y."/>
            <person name="Chang S.B."/>
            <person name="Sakamoto S."/>
            <person name="Ohme-Takagi M."/>
            <person name="Yagi M."/>
            <person name="Zeng S.J."/>
            <person name="Shen C.Y."/>
            <person name="Yeh C.M."/>
            <person name="Luo Y.B."/>
            <person name="Tsai W.C."/>
            <person name="Van de Peer Y."/>
            <person name="Liu Z.J."/>
        </authorList>
    </citation>
    <scope>NUCLEOTIDE SEQUENCE [LARGE SCALE GENOMIC DNA]</scope>
    <source>
        <strain evidence="3">cv. Shenzhen</strain>
        <tissue evidence="2">Stem</tissue>
    </source>
</reference>
<dbReference type="SUPFAM" id="SSF46565">
    <property type="entry name" value="Chaperone J-domain"/>
    <property type="match status" value="1"/>
</dbReference>
<dbReference type="CDD" id="cd06257">
    <property type="entry name" value="DnaJ"/>
    <property type="match status" value="1"/>
</dbReference>
<proteinExistence type="predicted"/>
<dbReference type="GO" id="GO:0005783">
    <property type="term" value="C:endoplasmic reticulum"/>
    <property type="evidence" value="ECO:0007669"/>
    <property type="project" value="UniProtKB-ARBA"/>
</dbReference>
<sequence>MGGTAAGASRSGLPFLFDPSSAASAFGPIKRLPLAPGLRAYSRIIISPFRLRPRCRSRNRDGIKFESNGSHARISEEEQLNDWVSLPSASPYQILGVDPTSCSPTELKAAFRSRVKEFHPDVYKGKSSSNEIICRIIDAYKVFLAYF</sequence>
<dbReference type="AlphaFoldDB" id="A0A2I0BB42"/>
<dbReference type="SMART" id="SM00271">
    <property type="entry name" value="DnaJ"/>
    <property type="match status" value="1"/>
</dbReference>
<evidence type="ECO:0000313" key="2">
    <source>
        <dbReference type="EMBL" id="PKA65015.1"/>
    </source>
</evidence>
<evidence type="ECO:0000259" key="1">
    <source>
        <dbReference type="PROSITE" id="PS50076"/>
    </source>
</evidence>
<dbReference type="OrthoDB" id="10250354at2759"/>
<dbReference type="Proteomes" id="UP000236161">
    <property type="component" value="Unassembled WGS sequence"/>
</dbReference>
<evidence type="ECO:0000313" key="3">
    <source>
        <dbReference type="Proteomes" id="UP000236161"/>
    </source>
</evidence>
<organism evidence="2 3">
    <name type="scientific">Apostasia shenzhenica</name>
    <dbReference type="NCBI Taxonomy" id="1088818"/>
    <lineage>
        <taxon>Eukaryota</taxon>
        <taxon>Viridiplantae</taxon>
        <taxon>Streptophyta</taxon>
        <taxon>Embryophyta</taxon>
        <taxon>Tracheophyta</taxon>
        <taxon>Spermatophyta</taxon>
        <taxon>Magnoliopsida</taxon>
        <taxon>Liliopsida</taxon>
        <taxon>Asparagales</taxon>
        <taxon>Orchidaceae</taxon>
        <taxon>Apostasioideae</taxon>
        <taxon>Apostasia</taxon>
    </lineage>
</organism>
<protein>
    <recommendedName>
        <fullName evidence="1">J domain-containing protein</fullName>
    </recommendedName>
</protein>
<dbReference type="Gene3D" id="1.10.287.110">
    <property type="entry name" value="DnaJ domain"/>
    <property type="match status" value="1"/>
</dbReference>
<feature type="domain" description="J" evidence="1">
    <location>
        <begin position="90"/>
        <end position="147"/>
    </location>
</feature>
<dbReference type="EMBL" id="KZ451899">
    <property type="protein sequence ID" value="PKA65015.1"/>
    <property type="molecule type" value="Genomic_DNA"/>
</dbReference>
<accession>A0A2I0BB42</accession>
<dbReference type="InterPro" id="IPR036869">
    <property type="entry name" value="J_dom_sf"/>
</dbReference>